<evidence type="ECO:0000256" key="1">
    <source>
        <dbReference type="ARBA" id="ARBA00004429"/>
    </source>
</evidence>
<keyword evidence="7 12" id="KW-1133">Transmembrane helix</keyword>
<sequence length="369" mass="42183">MLTNWIPVTHRQALHCKQYAYLVAYLPAALPWLGLSLAQATGNYPLWSFFTPMVVFGLIPLLDYLLGRDALNPTDDEASNLSQQPFYRLLTLACVPVQLLSLGGALWLLPQLPDWLSQLGWAVSIGIVSSALAINVGHELIHKNERLEQQAGALLLATTCYAGFKVEHLRGHHVHVSTPVDASSARYGQSLFHFLPRAICRNVRNAFQLEAHRLQQRDQRFWSRHNELLPWYGVSVLLALMAFALSGWQGLGFFLGQSLVAIVLLETVNYIEHYGLHRRRDGDGRYERVTHQHSWNANYLLSNLLLFHLQRHSDHHAFPKRRYQVLRHFDDSPQLPGGYMAMIVLAWIPWAWFKVINPRVEAYYDGKPL</sequence>
<dbReference type="GO" id="GO:0046872">
    <property type="term" value="F:metal ion binding"/>
    <property type="evidence" value="ECO:0007669"/>
    <property type="project" value="UniProtKB-KW"/>
</dbReference>
<comment type="subcellular location">
    <subcellularLocation>
        <location evidence="1">Cell inner membrane</location>
        <topology evidence="1">Multi-pass membrane protein</topology>
    </subcellularLocation>
</comment>
<accession>A0A4R6UYB8</accession>
<feature type="transmembrane region" description="Helical" evidence="12">
    <location>
        <begin position="46"/>
        <end position="66"/>
    </location>
</feature>
<evidence type="ECO:0000256" key="5">
    <source>
        <dbReference type="ARBA" id="ARBA00022692"/>
    </source>
</evidence>
<protein>
    <submittedName>
        <fullName evidence="14">Alkane 1-monooxygenase</fullName>
    </submittedName>
</protein>
<dbReference type="Proteomes" id="UP000295375">
    <property type="component" value="Unassembled WGS sequence"/>
</dbReference>
<dbReference type="AlphaFoldDB" id="A0A4R6UYB8"/>
<evidence type="ECO:0000313" key="15">
    <source>
        <dbReference type="Proteomes" id="UP000295375"/>
    </source>
</evidence>
<dbReference type="EMBL" id="SNYM01000002">
    <property type="protein sequence ID" value="TDQ50595.1"/>
    <property type="molecule type" value="Genomic_DNA"/>
</dbReference>
<evidence type="ECO:0000256" key="9">
    <source>
        <dbReference type="ARBA" id="ARBA00023004"/>
    </source>
</evidence>
<evidence type="ECO:0000256" key="7">
    <source>
        <dbReference type="ARBA" id="ARBA00022989"/>
    </source>
</evidence>
<evidence type="ECO:0000256" key="4">
    <source>
        <dbReference type="ARBA" id="ARBA00022519"/>
    </source>
</evidence>
<reference evidence="14 15" key="1">
    <citation type="submission" date="2019-03" db="EMBL/GenBank/DDBJ databases">
        <title>Genomic Encyclopedia of Type Strains, Phase IV (KMG-IV): sequencing the most valuable type-strain genomes for metagenomic binning, comparative biology and taxonomic classification.</title>
        <authorList>
            <person name="Goeker M."/>
        </authorList>
    </citation>
    <scope>NUCLEOTIDE SEQUENCE [LARGE SCALE GENOMIC DNA]</scope>
    <source>
        <strain evidence="14 15">DSM 103792</strain>
    </source>
</reference>
<keyword evidence="15" id="KW-1185">Reference proteome</keyword>
<evidence type="ECO:0000256" key="3">
    <source>
        <dbReference type="ARBA" id="ARBA00022475"/>
    </source>
</evidence>
<dbReference type="Pfam" id="PF00487">
    <property type="entry name" value="FA_desaturase"/>
    <property type="match status" value="1"/>
</dbReference>
<dbReference type="OrthoDB" id="4759734at2"/>
<comment type="similarity">
    <text evidence="2">Belongs to the fatty acid desaturase type 1 family. AlkB subfamily.</text>
</comment>
<feature type="transmembrane region" description="Helical" evidence="12">
    <location>
        <begin position="228"/>
        <end position="245"/>
    </location>
</feature>
<dbReference type="GO" id="GO:0004497">
    <property type="term" value="F:monooxygenase activity"/>
    <property type="evidence" value="ECO:0007669"/>
    <property type="project" value="UniProtKB-KW"/>
</dbReference>
<feature type="transmembrane region" description="Helical" evidence="12">
    <location>
        <begin position="335"/>
        <end position="353"/>
    </location>
</feature>
<evidence type="ECO:0000259" key="13">
    <source>
        <dbReference type="Pfam" id="PF00487"/>
    </source>
</evidence>
<evidence type="ECO:0000313" key="14">
    <source>
        <dbReference type="EMBL" id="TDQ50595.1"/>
    </source>
</evidence>
<dbReference type="CDD" id="cd03512">
    <property type="entry name" value="Alkane-hydroxylase"/>
    <property type="match status" value="1"/>
</dbReference>
<keyword evidence="5 12" id="KW-0812">Transmembrane</keyword>
<name>A0A4R6UYB8_9GAMM</name>
<dbReference type="GO" id="GO:0006629">
    <property type="term" value="P:lipid metabolic process"/>
    <property type="evidence" value="ECO:0007669"/>
    <property type="project" value="InterPro"/>
</dbReference>
<gene>
    <name evidence="14" type="ORF">EV696_102278</name>
</gene>
<organism evidence="14 15">
    <name type="scientific">Permianibacter aggregans</name>
    <dbReference type="NCBI Taxonomy" id="1510150"/>
    <lineage>
        <taxon>Bacteria</taxon>
        <taxon>Pseudomonadati</taxon>
        <taxon>Pseudomonadota</taxon>
        <taxon>Gammaproteobacteria</taxon>
        <taxon>Pseudomonadales</taxon>
        <taxon>Pseudomonadaceae</taxon>
        <taxon>Permianibacter</taxon>
    </lineage>
</organism>
<dbReference type="GO" id="GO:0005886">
    <property type="term" value="C:plasma membrane"/>
    <property type="evidence" value="ECO:0007669"/>
    <property type="project" value="UniProtKB-SubCell"/>
</dbReference>
<keyword evidence="8" id="KW-0560">Oxidoreductase</keyword>
<dbReference type="InterPro" id="IPR005804">
    <property type="entry name" value="FA_desaturase_dom"/>
</dbReference>
<feature type="domain" description="Fatty acid desaturase" evidence="13">
    <location>
        <begin position="114"/>
        <end position="343"/>
    </location>
</feature>
<feature type="transmembrane region" description="Helical" evidence="12">
    <location>
        <begin position="86"/>
        <end position="109"/>
    </location>
</feature>
<feature type="transmembrane region" description="Helical" evidence="12">
    <location>
        <begin position="115"/>
        <end position="136"/>
    </location>
</feature>
<evidence type="ECO:0000256" key="6">
    <source>
        <dbReference type="ARBA" id="ARBA00022723"/>
    </source>
</evidence>
<keyword evidence="6" id="KW-0479">Metal-binding</keyword>
<evidence type="ECO:0000256" key="8">
    <source>
        <dbReference type="ARBA" id="ARBA00023002"/>
    </source>
</evidence>
<dbReference type="PANTHER" id="PTHR38674">
    <property type="entry name" value="ALKANE 1-MONOOXYGENASE 1"/>
    <property type="match status" value="1"/>
</dbReference>
<dbReference type="PANTHER" id="PTHR38674:SF1">
    <property type="entry name" value="ALKANE 1-MONOOXYGENASE 1"/>
    <property type="match status" value="1"/>
</dbReference>
<evidence type="ECO:0000256" key="11">
    <source>
        <dbReference type="ARBA" id="ARBA00023136"/>
    </source>
</evidence>
<evidence type="ECO:0000256" key="12">
    <source>
        <dbReference type="SAM" id="Phobius"/>
    </source>
</evidence>
<feature type="transmembrane region" description="Helical" evidence="12">
    <location>
        <begin position="20"/>
        <end position="40"/>
    </location>
</feature>
<keyword evidence="9" id="KW-0408">Iron</keyword>
<dbReference type="RefSeq" id="WP_133587891.1">
    <property type="nucleotide sequence ID" value="NZ_CP037953.1"/>
</dbReference>
<keyword evidence="11 12" id="KW-0472">Membrane</keyword>
<keyword evidence="3" id="KW-1003">Cell membrane</keyword>
<evidence type="ECO:0000256" key="2">
    <source>
        <dbReference type="ARBA" id="ARBA00010823"/>
    </source>
</evidence>
<evidence type="ECO:0000256" key="10">
    <source>
        <dbReference type="ARBA" id="ARBA00023033"/>
    </source>
</evidence>
<proteinExistence type="inferred from homology"/>
<comment type="caution">
    <text evidence="14">The sequence shown here is derived from an EMBL/GenBank/DDBJ whole genome shotgun (WGS) entry which is preliminary data.</text>
</comment>
<keyword evidence="10 14" id="KW-0503">Monooxygenase</keyword>
<keyword evidence="4" id="KW-0997">Cell inner membrane</keyword>
<dbReference type="InterPro" id="IPR033885">
    <property type="entry name" value="AlkB/XylM"/>
</dbReference>